<dbReference type="InterPro" id="IPR018913">
    <property type="entry name" value="BppU_N"/>
</dbReference>
<dbReference type="Proteomes" id="UP000479639">
    <property type="component" value="Unassembled WGS sequence"/>
</dbReference>
<dbReference type="RefSeq" id="WP_151431510.1">
    <property type="nucleotide sequence ID" value="NZ_JANJZI010000002.1"/>
</dbReference>
<dbReference type="EMBL" id="WAJS01000030">
    <property type="protein sequence ID" value="KAB1642816.1"/>
    <property type="molecule type" value="Genomic_DNA"/>
</dbReference>
<dbReference type="Pfam" id="PF10651">
    <property type="entry name" value="BppU_N"/>
    <property type="match status" value="1"/>
</dbReference>
<evidence type="ECO:0000259" key="2">
    <source>
        <dbReference type="Pfam" id="PF10651"/>
    </source>
</evidence>
<evidence type="ECO:0000313" key="4">
    <source>
        <dbReference type="Proteomes" id="UP000479639"/>
    </source>
</evidence>
<accession>A0A7C8FW99</accession>
<reference evidence="3 4" key="1">
    <citation type="submission" date="2019-09" db="EMBL/GenBank/DDBJ databases">
        <title>Whole genome shotgun sequencing (WGS) of Ellagibacter isourolithinifaciens DSM 104140(T) and Adlercreutzia muris DSM 29508(T).</title>
        <authorList>
            <person name="Stoll D.A."/>
            <person name="Danylec N."/>
            <person name="Huch M."/>
        </authorList>
    </citation>
    <scope>NUCLEOTIDE SEQUENCE [LARGE SCALE GENOMIC DNA]</scope>
    <source>
        <strain evidence="3 4">DSM 29508</strain>
    </source>
</reference>
<dbReference type="Gene3D" id="2.60.40.3350">
    <property type="match status" value="1"/>
</dbReference>
<protein>
    <submittedName>
        <fullName evidence="3">DUF2479 domain-containing protein</fullName>
    </submittedName>
</protein>
<sequence>MAKKFNVDEWALKKVRLDMADQFVPDVLIGNAADADGRGILLQVTIGGEVADLTGLPVCLAWSHQNGNQDLTRFTAVDASKGLFKLYYPPAMMYPGDVTARVSIFAGDESPITGSRDFTIHVERNPIDEDRALSDESFSEFKEAAALLYSTNSRLEEAEEARQIAETARATAEELRRQHESARVAAENERLAAELERDAAELERLAAEAEREAAEEDRSLAELARVEAEAYRAATFAEIEQRSKGWLRYYCADDEWDTSTREPVIATPDTSTLYFVPEEFPSDDGQWVEWMWDAQGGRWEKLGTSQATFEPITADQMDAIVAGTDTDEGGSEVMTRWGLRYWLTKLRGVFAALVHTHSASDITSGTFGTARIADGAVTKNKLEKTLGDSLSRLRPINSQHDEIYWWLDTDGRRLCLYSDSSGLYGKLIGIIRFD</sequence>
<keyword evidence="1" id="KW-0175">Coiled coil</keyword>
<comment type="caution">
    <text evidence="3">The sequence shown here is derived from an EMBL/GenBank/DDBJ whole genome shotgun (WGS) entry which is preliminary data.</text>
</comment>
<organism evidence="3 4">
    <name type="scientific">Adlercreutzia muris</name>
    <dbReference type="NCBI Taxonomy" id="1796610"/>
    <lineage>
        <taxon>Bacteria</taxon>
        <taxon>Bacillati</taxon>
        <taxon>Actinomycetota</taxon>
        <taxon>Coriobacteriia</taxon>
        <taxon>Eggerthellales</taxon>
        <taxon>Eggerthellaceae</taxon>
        <taxon>Adlercreutzia</taxon>
    </lineage>
</organism>
<gene>
    <name evidence="3" type="ORF">F8D48_09320</name>
</gene>
<name>A0A7C8FW99_9ACTN</name>
<feature type="coiled-coil region" evidence="1">
    <location>
        <begin position="155"/>
        <end position="226"/>
    </location>
</feature>
<feature type="domain" description="BppU N-terminal" evidence="2">
    <location>
        <begin position="34"/>
        <end position="144"/>
    </location>
</feature>
<proteinExistence type="predicted"/>
<evidence type="ECO:0000256" key="1">
    <source>
        <dbReference type="SAM" id="Coils"/>
    </source>
</evidence>
<dbReference type="AlphaFoldDB" id="A0A7C8FW99"/>
<evidence type="ECO:0000313" key="3">
    <source>
        <dbReference type="EMBL" id="KAB1642816.1"/>
    </source>
</evidence>
<keyword evidence="4" id="KW-1185">Reference proteome</keyword>